<proteinExistence type="predicted"/>
<gene>
    <name evidence="2" type="ORF">AVEN_215445_1</name>
</gene>
<feature type="region of interest" description="Disordered" evidence="1">
    <location>
        <begin position="50"/>
        <end position="69"/>
    </location>
</feature>
<evidence type="ECO:0000313" key="3">
    <source>
        <dbReference type="Proteomes" id="UP000499080"/>
    </source>
</evidence>
<sequence>MAALQQKTRLWFHKMKSIVTVVVVSCPPGPNTRPGPRCHVALTVPQVHFPSHSQQPRRDANTVNDMSRRSRIGTRARGISLFFVDELQAFDIATTKSGQCTFRL</sequence>
<dbReference type="AlphaFoldDB" id="A0A4Y2KR27"/>
<evidence type="ECO:0000313" key="2">
    <source>
        <dbReference type="EMBL" id="GBN03943.1"/>
    </source>
</evidence>
<accession>A0A4Y2KR27</accession>
<evidence type="ECO:0000256" key="1">
    <source>
        <dbReference type="SAM" id="MobiDB-lite"/>
    </source>
</evidence>
<dbReference type="Proteomes" id="UP000499080">
    <property type="component" value="Unassembled WGS sequence"/>
</dbReference>
<keyword evidence="3" id="KW-1185">Reference proteome</keyword>
<reference evidence="2 3" key="1">
    <citation type="journal article" date="2019" name="Sci. Rep.">
        <title>Orb-weaving spider Araneus ventricosus genome elucidates the spidroin gene catalogue.</title>
        <authorList>
            <person name="Kono N."/>
            <person name="Nakamura H."/>
            <person name="Ohtoshi R."/>
            <person name="Moran D.A.P."/>
            <person name="Shinohara A."/>
            <person name="Yoshida Y."/>
            <person name="Fujiwara M."/>
            <person name="Mori M."/>
            <person name="Tomita M."/>
            <person name="Arakawa K."/>
        </authorList>
    </citation>
    <scope>NUCLEOTIDE SEQUENCE [LARGE SCALE GENOMIC DNA]</scope>
</reference>
<organism evidence="2 3">
    <name type="scientific">Araneus ventricosus</name>
    <name type="common">Orbweaver spider</name>
    <name type="synonym">Epeira ventricosa</name>
    <dbReference type="NCBI Taxonomy" id="182803"/>
    <lineage>
        <taxon>Eukaryota</taxon>
        <taxon>Metazoa</taxon>
        <taxon>Ecdysozoa</taxon>
        <taxon>Arthropoda</taxon>
        <taxon>Chelicerata</taxon>
        <taxon>Arachnida</taxon>
        <taxon>Araneae</taxon>
        <taxon>Araneomorphae</taxon>
        <taxon>Entelegynae</taxon>
        <taxon>Araneoidea</taxon>
        <taxon>Araneidae</taxon>
        <taxon>Araneus</taxon>
    </lineage>
</organism>
<name>A0A4Y2KR27_ARAVE</name>
<protein>
    <submittedName>
        <fullName evidence="2">Uncharacterized protein</fullName>
    </submittedName>
</protein>
<dbReference type="EMBL" id="BGPR01004842">
    <property type="protein sequence ID" value="GBN03943.1"/>
    <property type="molecule type" value="Genomic_DNA"/>
</dbReference>
<comment type="caution">
    <text evidence="2">The sequence shown here is derived from an EMBL/GenBank/DDBJ whole genome shotgun (WGS) entry which is preliminary data.</text>
</comment>